<dbReference type="OrthoDB" id="9803781at2"/>
<keyword evidence="4" id="KW-1185">Reference proteome</keyword>
<keyword evidence="1" id="KW-0732">Signal</keyword>
<keyword evidence="3" id="KW-0449">Lipoprotein</keyword>
<protein>
    <submittedName>
        <fullName evidence="3">Outer membrane lipoprotein-sorting protein</fullName>
    </submittedName>
</protein>
<feature type="signal peptide" evidence="1">
    <location>
        <begin position="1"/>
        <end position="25"/>
    </location>
</feature>
<dbReference type="RefSeq" id="WP_116302615.1">
    <property type="nucleotide sequence ID" value="NZ_NFZV01000012.1"/>
</dbReference>
<dbReference type="AlphaFoldDB" id="A0A3E0WZL7"/>
<dbReference type="Proteomes" id="UP000256763">
    <property type="component" value="Unassembled WGS sequence"/>
</dbReference>
<evidence type="ECO:0000313" key="3">
    <source>
        <dbReference type="EMBL" id="RFA38539.1"/>
    </source>
</evidence>
<gene>
    <name evidence="3" type="ORF">CAL65_04095</name>
</gene>
<dbReference type="EMBL" id="NFZW01000003">
    <property type="protein sequence ID" value="RFA38539.1"/>
    <property type="molecule type" value="Genomic_DNA"/>
</dbReference>
<feature type="chain" id="PRO_5017743607" evidence="1">
    <location>
        <begin position="26"/>
        <end position="266"/>
    </location>
</feature>
<dbReference type="Pfam" id="PF17131">
    <property type="entry name" value="LolA_like"/>
    <property type="match status" value="1"/>
</dbReference>
<evidence type="ECO:0000313" key="4">
    <source>
        <dbReference type="Proteomes" id="UP000256763"/>
    </source>
</evidence>
<evidence type="ECO:0000259" key="2">
    <source>
        <dbReference type="Pfam" id="PF17131"/>
    </source>
</evidence>
<dbReference type="InterPro" id="IPR033399">
    <property type="entry name" value="TP_0789-like"/>
</dbReference>
<comment type="caution">
    <text evidence="3">The sequence shown here is derived from an EMBL/GenBank/DDBJ whole genome shotgun (WGS) entry which is preliminary data.</text>
</comment>
<reference evidence="4" key="1">
    <citation type="submission" date="2017-05" db="EMBL/GenBank/DDBJ databases">
        <authorList>
            <person name="Sharma S."/>
            <person name="Sidhu C."/>
            <person name="Pinnaka A.K."/>
        </authorList>
    </citation>
    <scope>NUCLEOTIDE SEQUENCE [LARGE SCALE GENOMIC DNA]</scope>
    <source>
        <strain evidence="4">AK93</strain>
    </source>
</reference>
<dbReference type="Gene3D" id="2.50.20.10">
    <property type="entry name" value="Lipoprotein localisation LolA/LolB/LppX"/>
    <property type="match status" value="1"/>
</dbReference>
<sequence length="266" mass="30555">MKRIARIVLSGAFFLAGLTLGSAVAEEDAAARGLEIAQERKARDTGWDATEAAVEMTLYSRGGSETVRQLRIRSLEVPDSGSKSLIIFDLPSDVRGTVVLTHSHIERPDDQWIFLPSIRRVKRVSSSNQSGAFMGSEFAFEDLSSFEVEKYDYEYLGEDELDGMAMYKVASTPLYSHSGYTRLITWIDQEHYRPWKTEFYDRRGELLKTLTASGFSLYEDRFWRASVSYMENHQTGRSTKLEFKEYDFNVSYREADFRHNVLNRVN</sequence>
<proteinExistence type="predicted"/>
<organism evidence="3 4">
    <name type="scientific">Alkalilimnicola ehrlichii</name>
    <dbReference type="NCBI Taxonomy" id="351052"/>
    <lineage>
        <taxon>Bacteria</taxon>
        <taxon>Pseudomonadati</taxon>
        <taxon>Pseudomonadota</taxon>
        <taxon>Gammaproteobacteria</taxon>
        <taxon>Chromatiales</taxon>
        <taxon>Ectothiorhodospiraceae</taxon>
        <taxon>Alkalilimnicola</taxon>
    </lineage>
</organism>
<evidence type="ECO:0000256" key="1">
    <source>
        <dbReference type="SAM" id="SignalP"/>
    </source>
</evidence>
<dbReference type="CDD" id="cd16329">
    <property type="entry name" value="LolA_like"/>
    <property type="match status" value="1"/>
</dbReference>
<name>A0A3E0WZL7_9GAMM</name>
<accession>A0A3E0WZL7</accession>
<feature type="domain" description="Uncharacterized protein TP-0789" evidence="2">
    <location>
        <begin position="82"/>
        <end position="264"/>
    </location>
</feature>